<sequence>MLMLWPPGNSV</sequence>
<proteinExistence type="predicted"/>
<evidence type="ECO:0000313" key="1">
    <source>
        <dbReference type="EMBL" id="JAH27352.1"/>
    </source>
</evidence>
<dbReference type="EMBL" id="GBXM01081225">
    <property type="protein sequence ID" value="JAH27352.1"/>
    <property type="molecule type" value="Transcribed_RNA"/>
</dbReference>
<organism evidence="1">
    <name type="scientific">Anguilla anguilla</name>
    <name type="common">European freshwater eel</name>
    <name type="synonym">Muraena anguilla</name>
    <dbReference type="NCBI Taxonomy" id="7936"/>
    <lineage>
        <taxon>Eukaryota</taxon>
        <taxon>Metazoa</taxon>
        <taxon>Chordata</taxon>
        <taxon>Craniata</taxon>
        <taxon>Vertebrata</taxon>
        <taxon>Euteleostomi</taxon>
        <taxon>Actinopterygii</taxon>
        <taxon>Neopterygii</taxon>
        <taxon>Teleostei</taxon>
        <taxon>Anguilliformes</taxon>
        <taxon>Anguillidae</taxon>
        <taxon>Anguilla</taxon>
    </lineage>
</organism>
<accession>A0A0E9REZ3</accession>
<protein>
    <submittedName>
        <fullName evidence="1">Uncharacterized protein</fullName>
    </submittedName>
</protein>
<reference evidence="1" key="2">
    <citation type="journal article" date="2015" name="Fish Shellfish Immunol.">
        <title>Early steps in the European eel (Anguilla anguilla)-Vibrio vulnificus interaction in the gills: Role of the RtxA13 toxin.</title>
        <authorList>
            <person name="Callol A."/>
            <person name="Pajuelo D."/>
            <person name="Ebbesson L."/>
            <person name="Teles M."/>
            <person name="MacKenzie S."/>
            <person name="Amaro C."/>
        </authorList>
    </citation>
    <scope>NUCLEOTIDE SEQUENCE</scope>
</reference>
<name>A0A0E9REZ3_ANGAN</name>
<reference evidence="1" key="1">
    <citation type="submission" date="2014-11" db="EMBL/GenBank/DDBJ databases">
        <authorList>
            <person name="Amaro Gonzalez C."/>
        </authorList>
    </citation>
    <scope>NUCLEOTIDE SEQUENCE</scope>
</reference>